<proteinExistence type="predicted"/>
<accession>A0A4S8R367</accession>
<evidence type="ECO:0000256" key="1">
    <source>
        <dbReference type="SAM" id="MobiDB-lite"/>
    </source>
</evidence>
<dbReference type="OrthoDB" id="3543289at2759"/>
<gene>
    <name evidence="2" type="ORF">BGAL_0083g00310</name>
</gene>
<organism evidence="2 3">
    <name type="scientific">Botrytis galanthina</name>
    <dbReference type="NCBI Taxonomy" id="278940"/>
    <lineage>
        <taxon>Eukaryota</taxon>
        <taxon>Fungi</taxon>
        <taxon>Dikarya</taxon>
        <taxon>Ascomycota</taxon>
        <taxon>Pezizomycotina</taxon>
        <taxon>Leotiomycetes</taxon>
        <taxon>Helotiales</taxon>
        <taxon>Sclerotiniaceae</taxon>
        <taxon>Botrytis</taxon>
    </lineage>
</organism>
<evidence type="ECO:0000313" key="3">
    <source>
        <dbReference type="Proteomes" id="UP000308671"/>
    </source>
</evidence>
<feature type="compositionally biased region" description="Basic and acidic residues" evidence="1">
    <location>
        <begin position="53"/>
        <end position="63"/>
    </location>
</feature>
<dbReference type="AlphaFoldDB" id="A0A4S8R367"/>
<protein>
    <submittedName>
        <fullName evidence="2">Uncharacterized protein</fullName>
    </submittedName>
</protein>
<sequence>MGRLQYGRLTLMPEESKVHMREQKRRSVWQAAEEIEREAKKTKGLAHNAMSVHENEREEKEKDDGSEDEACAVILREGDDNDHDDHEEERVREGKFEEALFRKAYPS</sequence>
<reference evidence="2 3" key="1">
    <citation type="submission" date="2017-12" db="EMBL/GenBank/DDBJ databases">
        <title>Comparative genomics of Botrytis spp.</title>
        <authorList>
            <person name="Valero-Jimenez C.A."/>
            <person name="Tapia P."/>
            <person name="Veloso J."/>
            <person name="Silva-Moreno E."/>
            <person name="Staats M."/>
            <person name="Valdes J.H."/>
            <person name="Van Kan J.A.L."/>
        </authorList>
    </citation>
    <scope>NUCLEOTIDE SEQUENCE [LARGE SCALE GENOMIC DNA]</scope>
    <source>
        <strain evidence="2 3">MUCL435</strain>
    </source>
</reference>
<dbReference type="EMBL" id="PQXL01000083">
    <property type="protein sequence ID" value="THV52307.1"/>
    <property type="molecule type" value="Genomic_DNA"/>
</dbReference>
<comment type="caution">
    <text evidence="2">The sequence shown here is derived from an EMBL/GenBank/DDBJ whole genome shotgun (WGS) entry which is preliminary data.</text>
</comment>
<evidence type="ECO:0000313" key="2">
    <source>
        <dbReference type="EMBL" id="THV52307.1"/>
    </source>
</evidence>
<name>A0A4S8R367_9HELO</name>
<dbReference type="Proteomes" id="UP000308671">
    <property type="component" value="Unassembled WGS sequence"/>
</dbReference>
<keyword evidence="3" id="KW-1185">Reference proteome</keyword>
<feature type="region of interest" description="Disordered" evidence="1">
    <location>
        <begin position="39"/>
        <end position="95"/>
    </location>
</feature>